<keyword evidence="7" id="KW-1185">Reference proteome</keyword>
<accession>A0AAV6WVK0</accession>
<organism evidence="6 7">
    <name type="scientific">Buddleja alternifolia</name>
    <dbReference type="NCBI Taxonomy" id="168488"/>
    <lineage>
        <taxon>Eukaryota</taxon>
        <taxon>Viridiplantae</taxon>
        <taxon>Streptophyta</taxon>
        <taxon>Embryophyta</taxon>
        <taxon>Tracheophyta</taxon>
        <taxon>Spermatophyta</taxon>
        <taxon>Magnoliopsida</taxon>
        <taxon>eudicotyledons</taxon>
        <taxon>Gunneridae</taxon>
        <taxon>Pentapetalae</taxon>
        <taxon>asterids</taxon>
        <taxon>lamiids</taxon>
        <taxon>Lamiales</taxon>
        <taxon>Scrophulariaceae</taxon>
        <taxon>Buddlejeae</taxon>
        <taxon>Buddleja</taxon>
    </lineage>
</organism>
<evidence type="ECO:0000256" key="2">
    <source>
        <dbReference type="ARBA" id="ARBA00023125"/>
    </source>
</evidence>
<keyword evidence="4" id="KW-0539">Nucleus</keyword>
<sequence length="232" mass="27141">MAPNQIPIGYRFLPNDDELITHYLEEKIRNEMFRFDYIHDANVYEFNPQTLTGMFHNVGKDEYYFFTPRSRKYRNGNRPNREAGSGYWKATGADKPIRNNRREIIGFKKSLVFYEGKPPNHSKTNWIMHEYTVDQPTRNRRNEDNMRLDDWVLCGIHLRTTNRRELENIEIPPVDYGQEAAGAVWENNEIFLVDQAPNGNILEELASEDVDGVGYQYFTALDQAAPNLSDLV</sequence>
<dbReference type="SUPFAM" id="SSF101941">
    <property type="entry name" value="NAC domain"/>
    <property type="match status" value="1"/>
</dbReference>
<evidence type="ECO:0000256" key="1">
    <source>
        <dbReference type="ARBA" id="ARBA00023015"/>
    </source>
</evidence>
<protein>
    <recommendedName>
        <fullName evidence="5">NAC domain-containing protein</fullName>
    </recommendedName>
</protein>
<reference evidence="6" key="1">
    <citation type="submission" date="2019-10" db="EMBL/GenBank/DDBJ databases">
        <authorList>
            <person name="Zhang R."/>
            <person name="Pan Y."/>
            <person name="Wang J."/>
            <person name="Ma R."/>
            <person name="Yu S."/>
        </authorList>
    </citation>
    <scope>NUCLEOTIDE SEQUENCE</scope>
    <source>
        <strain evidence="6">LA-IB0</strain>
        <tissue evidence="6">Leaf</tissue>
    </source>
</reference>
<dbReference type="AlphaFoldDB" id="A0AAV6WVK0"/>
<dbReference type="PANTHER" id="PTHR31719:SF179">
    <property type="entry name" value="OS08G0148400 PROTEIN"/>
    <property type="match status" value="1"/>
</dbReference>
<dbReference type="Proteomes" id="UP000826271">
    <property type="component" value="Unassembled WGS sequence"/>
</dbReference>
<evidence type="ECO:0000313" key="6">
    <source>
        <dbReference type="EMBL" id="KAG8371003.1"/>
    </source>
</evidence>
<dbReference type="InterPro" id="IPR003441">
    <property type="entry name" value="NAC-dom"/>
</dbReference>
<evidence type="ECO:0000256" key="4">
    <source>
        <dbReference type="ARBA" id="ARBA00023242"/>
    </source>
</evidence>
<comment type="caution">
    <text evidence="6">The sequence shown here is derived from an EMBL/GenBank/DDBJ whole genome shotgun (WGS) entry which is preliminary data.</text>
</comment>
<dbReference type="Pfam" id="PF02365">
    <property type="entry name" value="NAM"/>
    <property type="match status" value="1"/>
</dbReference>
<gene>
    <name evidence="6" type="ORF">BUALT_Bualt13G0041900</name>
</gene>
<dbReference type="InterPro" id="IPR036093">
    <property type="entry name" value="NAC_dom_sf"/>
</dbReference>
<evidence type="ECO:0000256" key="3">
    <source>
        <dbReference type="ARBA" id="ARBA00023163"/>
    </source>
</evidence>
<keyword evidence="2" id="KW-0238">DNA-binding</keyword>
<dbReference type="PANTHER" id="PTHR31719">
    <property type="entry name" value="NAC TRANSCRIPTION FACTOR 56"/>
    <property type="match status" value="1"/>
</dbReference>
<keyword evidence="3" id="KW-0804">Transcription</keyword>
<dbReference type="GO" id="GO:0003677">
    <property type="term" value="F:DNA binding"/>
    <property type="evidence" value="ECO:0007669"/>
    <property type="project" value="UniProtKB-KW"/>
</dbReference>
<dbReference type="Gene3D" id="2.170.150.80">
    <property type="entry name" value="NAC domain"/>
    <property type="match status" value="1"/>
</dbReference>
<feature type="domain" description="NAC" evidence="5">
    <location>
        <begin position="6"/>
        <end position="159"/>
    </location>
</feature>
<name>A0AAV6WVK0_9LAMI</name>
<evidence type="ECO:0000259" key="5">
    <source>
        <dbReference type="PROSITE" id="PS51005"/>
    </source>
</evidence>
<evidence type="ECO:0000313" key="7">
    <source>
        <dbReference type="Proteomes" id="UP000826271"/>
    </source>
</evidence>
<dbReference type="PROSITE" id="PS51005">
    <property type="entry name" value="NAC"/>
    <property type="match status" value="1"/>
</dbReference>
<dbReference type="GO" id="GO:0006355">
    <property type="term" value="P:regulation of DNA-templated transcription"/>
    <property type="evidence" value="ECO:0007669"/>
    <property type="project" value="InterPro"/>
</dbReference>
<proteinExistence type="predicted"/>
<dbReference type="EMBL" id="WHWC01000013">
    <property type="protein sequence ID" value="KAG8371003.1"/>
    <property type="molecule type" value="Genomic_DNA"/>
</dbReference>
<keyword evidence="1" id="KW-0805">Transcription regulation</keyword>